<evidence type="ECO:0000313" key="6">
    <source>
        <dbReference type="EMBL" id="MDT0464742.1"/>
    </source>
</evidence>
<dbReference type="EMBL" id="JAVREY010000018">
    <property type="protein sequence ID" value="MDT0464742.1"/>
    <property type="molecule type" value="Genomic_DNA"/>
</dbReference>
<dbReference type="InterPro" id="IPR001647">
    <property type="entry name" value="HTH_TetR"/>
</dbReference>
<dbReference type="PROSITE" id="PS50977">
    <property type="entry name" value="HTH_TETR_2"/>
    <property type="match status" value="1"/>
</dbReference>
<name>A0ABU2TV83_9ACTN</name>
<proteinExistence type="predicted"/>
<dbReference type="PRINTS" id="PR00455">
    <property type="entry name" value="HTHTETR"/>
</dbReference>
<organism evidence="6 7">
    <name type="scientific">Streptomyces gibsoniae</name>
    <dbReference type="NCBI Taxonomy" id="3075529"/>
    <lineage>
        <taxon>Bacteria</taxon>
        <taxon>Bacillati</taxon>
        <taxon>Actinomycetota</taxon>
        <taxon>Actinomycetes</taxon>
        <taxon>Kitasatosporales</taxon>
        <taxon>Streptomycetaceae</taxon>
        <taxon>Streptomyces</taxon>
    </lineage>
</organism>
<keyword evidence="2 4" id="KW-0238">DNA-binding</keyword>
<feature type="domain" description="HTH tetR-type" evidence="5">
    <location>
        <begin position="15"/>
        <end position="75"/>
    </location>
</feature>
<gene>
    <name evidence="6" type="ORF">RM764_17265</name>
</gene>
<keyword evidence="1" id="KW-0805">Transcription regulation</keyword>
<dbReference type="PANTHER" id="PTHR47506:SF1">
    <property type="entry name" value="HTH-TYPE TRANSCRIPTIONAL REGULATOR YJDC"/>
    <property type="match status" value="1"/>
</dbReference>
<evidence type="ECO:0000256" key="3">
    <source>
        <dbReference type="ARBA" id="ARBA00023163"/>
    </source>
</evidence>
<dbReference type="Proteomes" id="UP001183809">
    <property type="component" value="Unassembled WGS sequence"/>
</dbReference>
<evidence type="ECO:0000313" key="7">
    <source>
        <dbReference type="Proteomes" id="UP001183809"/>
    </source>
</evidence>
<evidence type="ECO:0000256" key="4">
    <source>
        <dbReference type="PROSITE-ProRule" id="PRU00335"/>
    </source>
</evidence>
<protein>
    <submittedName>
        <fullName evidence="6">TetR/AcrR family transcriptional regulator</fullName>
    </submittedName>
</protein>
<reference evidence="7" key="1">
    <citation type="submission" date="2023-07" db="EMBL/GenBank/DDBJ databases">
        <title>30 novel species of actinomycetes from the DSMZ collection.</title>
        <authorList>
            <person name="Nouioui I."/>
        </authorList>
    </citation>
    <scope>NUCLEOTIDE SEQUENCE [LARGE SCALE GENOMIC DNA]</scope>
    <source>
        <strain evidence="7">DSM 41699</strain>
    </source>
</reference>
<dbReference type="InterPro" id="IPR009057">
    <property type="entry name" value="Homeodomain-like_sf"/>
</dbReference>
<dbReference type="InterPro" id="IPR036271">
    <property type="entry name" value="Tet_transcr_reg_TetR-rel_C_sf"/>
</dbReference>
<dbReference type="SUPFAM" id="SSF46689">
    <property type="entry name" value="Homeodomain-like"/>
    <property type="match status" value="1"/>
</dbReference>
<keyword evidence="7" id="KW-1185">Reference proteome</keyword>
<feature type="DNA-binding region" description="H-T-H motif" evidence="4">
    <location>
        <begin position="38"/>
        <end position="57"/>
    </location>
</feature>
<evidence type="ECO:0000259" key="5">
    <source>
        <dbReference type="PROSITE" id="PS50977"/>
    </source>
</evidence>
<dbReference type="Pfam" id="PF00440">
    <property type="entry name" value="TetR_N"/>
    <property type="match status" value="1"/>
</dbReference>
<keyword evidence="3" id="KW-0804">Transcription</keyword>
<evidence type="ECO:0000256" key="1">
    <source>
        <dbReference type="ARBA" id="ARBA00023015"/>
    </source>
</evidence>
<sequence length="209" mass="22790">METESAAGTRQRGGRGARERILQAAAKLFYEEGIHATGIARLVETAQVSTRTFYQHFPTKNALVEEYLRNYEAGMTRRIEQNLSRRGLSPQDQLLSLFTMLAEATSGPSGRMTNRGCPLHNAAVEAAGHMPDVQELVHHHKNGITRQLTGIAARAGAANPDQLGRQLNVLLEGATALQTSLDSPCPRHDALEAARVLIEHALPKTRPAN</sequence>
<comment type="caution">
    <text evidence="6">The sequence shown here is derived from an EMBL/GenBank/DDBJ whole genome shotgun (WGS) entry which is preliminary data.</text>
</comment>
<dbReference type="SUPFAM" id="SSF48498">
    <property type="entry name" value="Tetracyclin repressor-like, C-terminal domain"/>
    <property type="match status" value="1"/>
</dbReference>
<dbReference type="RefSeq" id="WP_311696090.1">
    <property type="nucleotide sequence ID" value="NZ_JAVREY010000018.1"/>
</dbReference>
<dbReference type="PANTHER" id="PTHR47506">
    <property type="entry name" value="TRANSCRIPTIONAL REGULATORY PROTEIN"/>
    <property type="match status" value="1"/>
</dbReference>
<dbReference type="Gene3D" id="1.10.357.10">
    <property type="entry name" value="Tetracycline Repressor, domain 2"/>
    <property type="match status" value="1"/>
</dbReference>
<accession>A0ABU2TV83</accession>
<evidence type="ECO:0000256" key="2">
    <source>
        <dbReference type="ARBA" id="ARBA00023125"/>
    </source>
</evidence>